<dbReference type="InterPro" id="IPR050833">
    <property type="entry name" value="Poly_Biosynth_Transport"/>
</dbReference>
<dbReference type="Pfam" id="PF01943">
    <property type="entry name" value="Polysacc_synt"/>
    <property type="match status" value="1"/>
</dbReference>
<keyword evidence="8" id="KW-1185">Reference proteome</keyword>
<evidence type="ECO:0000313" key="8">
    <source>
        <dbReference type="Proteomes" id="UP000074108"/>
    </source>
</evidence>
<feature type="transmembrane region" description="Helical" evidence="6">
    <location>
        <begin position="405"/>
        <end position="426"/>
    </location>
</feature>
<gene>
    <name evidence="7" type="ORF">Q75_11930</name>
</gene>
<dbReference type="RefSeq" id="WP_059351493.1">
    <property type="nucleotide sequence ID" value="NZ_LDYG01000035.1"/>
</dbReference>
<evidence type="ECO:0000256" key="5">
    <source>
        <dbReference type="ARBA" id="ARBA00023136"/>
    </source>
</evidence>
<name>A0A147K6L5_9BACI</name>
<feature type="transmembrane region" description="Helical" evidence="6">
    <location>
        <begin position="171"/>
        <end position="189"/>
    </location>
</feature>
<dbReference type="STRING" id="1150625.Q75_11930"/>
<feature type="transmembrane region" description="Helical" evidence="6">
    <location>
        <begin position="248"/>
        <end position="268"/>
    </location>
</feature>
<feature type="transmembrane region" description="Helical" evidence="6">
    <location>
        <begin position="195"/>
        <end position="219"/>
    </location>
</feature>
<evidence type="ECO:0000256" key="3">
    <source>
        <dbReference type="ARBA" id="ARBA00022692"/>
    </source>
</evidence>
<sequence length="543" mass="60326">MSSKLFRGTLILSLGVYISKFLGLFYVIPFYDLIGGEDNAALYTYGYIPYTIFLTIATAGVPLAVSKYIAKYNALGEYAVGRKLFKSGLVIMSMTGVVAFLMMYVNAPWLAEVTLRSQEKVEGDISVGDVTTVIRAVSFALLIIPFMSLIRGFFQGHQSMGPSAVSQVIEQIVRIIFLLGGVYVVIYLLDGSYKTAISVATFAAFVGGIASLIVLGVYWKKRKRRFDELLEQHPGNMNISLPTIYKEIILYSIPFSLVALANPLFQLVDQISFNKAMIEIGLGAIKNDAFGVLNFSSHKLVIIPVSLATAFSMTLIPLITESFIKEDRQILYKQLDQTFQVLLFLTIPAALGISILAEPSYTMFYEYNELGTDVLRVYAPVAILFALFAVTAAILQGINEQKFTILSLLFGVLLKLVLNIPLIHMFETQGAVYATAIGYLAAILINLYVIHIYADYSYSRVLPKMVRIVALNAVMAIIVWVFYFLLSNFLQPSSEREAIVLVLICGVVGASVYFYMSLKTRLADELFGSRVDKLRRRLRKVGV</sequence>
<keyword evidence="4 6" id="KW-1133">Transmembrane helix</keyword>
<reference evidence="7 8" key="1">
    <citation type="journal article" date="2016" name="Front. Microbiol.">
        <title>Microevolution Analysis of Bacillus coahuilensis Unveils Differences in Phosphorus Acquisition Strategies and Their Regulation.</title>
        <authorList>
            <person name="Gomez-Lunar Z."/>
            <person name="Hernandez-Gonzalez I."/>
            <person name="Rodriguez-Torres M.D."/>
            <person name="Souza V."/>
            <person name="Olmedo-Alvarez G."/>
        </authorList>
    </citation>
    <scope>NUCLEOTIDE SEQUENCE [LARGE SCALE GENOMIC DNA]</scope>
    <source>
        <strain evidence="8">p1.1.43</strain>
    </source>
</reference>
<dbReference type="Proteomes" id="UP000074108">
    <property type="component" value="Unassembled WGS sequence"/>
</dbReference>
<feature type="transmembrane region" description="Helical" evidence="6">
    <location>
        <begin position="9"/>
        <end position="28"/>
    </location>
</feature>
<feature type="transmembrane region" description="Helical" evidence="6">
    <location>
        <begin position="339"/>
        <end position="357"/>
    </location>
</feature>
<dbReference type="CDD" id="cd13124">
    <property type="entry name" value="MATE_SpoVB_like"/>
    <property type="match status" value="1"/>
</dbReference>
<dbReference type="PANTHER" id="PTHR30250">
    <property type="entry name" value="PST FAMILY PREDICTED COLANIC ACID TRANSPORTER"/>
    <property type="match status" value="1"/>
</dbReference>
<organism evidence="7 8">
    <name type="scientific">Bacillus coahuilensis p1.1.43</name>
    <dbReference type="NCBI Taxonomy" id="1150625"/>
    <lineage>
        <taxon>Bacteria</taxon>
        <taxon>Bacillati</taxon>
        <taxon>Bacillota</taxon>
        <taxon>Bacilli</taxon>
        <taxon>Bacillales</taxon>
        <taxon>Bacillaceae</taxon>
        <taxon>Bacillus</taxon>
    </lineage>
</organism>
<comment type="subcellular location">
    <subcellularLocation>
        <location evidence="1">Cell membrane</location>
        <topology evidence="1">Multi-pass membrane protein</topology>
    </subcellularLocation>
</comment>
<dbReference type="PATRIC" id="fig|1150625.3.peg.2539"/>
<evidence type="ECO:0000256" key="1">
    <source>
        <dbReference type="ARBA" id="ARBA00004651"/>
    </source>
</evidence>
<dbReference type="InterPro" id="IPR024923">
    <property type="entry name" value="PG_synth_SpoVB"/>
</dbReference>
<feature type="transmembrane region" description="Helical" evidence="6">
    <location>
        <begin position="377"/>
        <end position="398"/>
    </location>
</feature>
<keyword evidence="7" id="KW-0131">Cell cycle</keyword>
<evidence type="ECO:0000313" key="7">
    <source>
        <dbReference type="EMBL" id="KUP05545.1"/>
    </source>
</evidence>
<feature type="transmembrane region" description="Helical" evidence="6">
    <location>
        <begin position="89"/>
        <end position="110"/>
    </location>
</feature>
<feature type="transmembrane region" description="Helical" evidence="6">
    <location>
        <begin position="432"/>
        <end position="454"/>
    </location>
</feature>
<keyword evidence="5 6" id="KW-0472">Membrane</keyword>
<accession>A0A147K6L5</accession>
<evidence type="ECO:0000256" key="2">
    <source>
        <dbReference type="ARBA" id="ARBA00022475"/>
    </source>
</evidence>
<feature type="transmembrane region" description="Helical" evidence="6">
    <location>
        <begin position="300"/>
        <end position="319"/>
    </location>
</feature>
<feature type="transmembrane region" description="Helical" evidence="6">
    <location>
        <begin position="498"/>
        <end position="516"/>
    </location>
</feature>
<dbReference type="PIRSF" id="PIRSF038958">
    <property type="entry name" value="PG_synth_SpoVB"/>
    <property type="match status" value="1"/>
</dbReference>
<protein>
    <submittedName>
        <fullName evidence="7">Cell division protein</fullName>
    </submittedName>
</protein>
<dbReference type="AlphaFoldDB" id="A0A147K6L5"/>
<keyword evidence="3 6" id="KW-0812">Transmembrane</keyword>
<dbReference type="InterPro" id="IPR002797">
    <property type="entry name" value="Polysacc_synth"/>
</dbReference>
<evidence type="ECO:0000256" key="6">
    <source>
        <dbReference type="SAM" id="Phobius"/>
    </source>
</evidence>
<dbReference type="OrthoDB" id="9775950at2"/>
<comment type="caution">
    <text evidence="7">The sequence shown here is derived from an EMBL/GenBank/DDBJ whole genome shotgun (WGS) entry which is preliminary data.</text>
</comment>
<proteinExistence type="predicted"/>
<keyword evidence="7" id="KW-0132">Cell division</keyword>
<feature type="transmembrane region" description="Helical" evidence="6">
    <location>
        <begin position="130"/>
        <end position="150"/>
    </location>
</feature>
<feature type="transmembrane region" description="Helical" evidence="6">
    <location>
        <begin position="48"/>
        <end position="69"/>
    </location>
</feature>
<dbReference type="PANTHER" id="PTHR30250:SF21">
    <property type="entry name" value="LIPID II FLIPPASE MURJ"/>
    <property type="match status" value="1"/>
</dbReference>
<evidence type="ECO:0000256" key="4">
    <source>
        <dbReference type="ARBA" id="ARBA00022989"/>
    </source>
</evidence>
<keyword evidence="2" id="KW-1003">Cell membrane</keyword>
<dbReference type="EMBL" id="LDYG01000035">
    <property type="protein sequence ID" value="KUP05545.1"/>
    <property type="molecule type" value="Genomic_DNA"/>
</dbReference>
<dbReference type="GO" id="GO:0051301">
    <property type="term" value="P:cell division"/>
    <property type="evidence" value="ECO:0007669"/>
    <property type="project" value="UniProtKB-KW"/>
</dbReference>
<dbReference type="GO" id="GO:0005886">
    <property type="term" value="C:plasma membrane"/>
    <property type="evidence" value="ECO:0007669"/>
    <property type="project" value="UniProtKB-SubCell"/>
</dbReference>
<feature type="transmembrane region" description="Helical" evidence="6">
    <location>
        <begin position="466"/>
        <end position="486"/>
    </location>
</feature>